<evidence type="ECO:0000256" key="2">
    <source>
        <dbReference type="SAM" id="MobiDB-lite"/>
    </source>
</evidence>
<reference evidence="4" key="1">
    <citation type="journal article" date="2019" name="Int. J. Syst. Evol. Microbiol.">
        <title>The Global Catalogue of Microorganisms (GCM) 10K type strain sequencing project: providing services to taxonomists for standard genome sequencing and annotation.</title>
        <authorList>
            <consortium name="The Broad Institute Genomics Platform"/>
            <consortium name="The Broad Institute Genome Sequencing Center for Infectious Disease"/>
            <person name="Wu L."/>
            <person name="Ma J."/>
        </authorList>
    </citation>
    <scope>NUCLEOTIDE SEQUENCE [LARGE SCALE GENOMIC DNA]</scope>
    <source>
        <strain evidence="4">CCUG 59858</strain>
    </source>
</reference>
<evidence type="ECO:0000256" key="1">
    <source>
        <dbReference type="SAM" id="Coils"/>
    </source>
</evidence>
<name>A0ABV8CEP1_9GAMM</name>
<comment type="caution">
    <text evidence="3">The sequence shown here is derived from an EMBL/GenBank/DDBJ whole genome shotgun (WGS) entry which is preliminary data.</text>
</comment>
<gene>
    <name evidence="3" type="ORF">ACFORL_06045</name>
</gene>
<keyword evidence="4" id="KW-1185">Reference proteome</keyword>
<feature type="coiled-coil region" evidence="1">
    <location>
        <begin position="1461"/>
        <end position="1488"/>
    </location>
</feature>
<dbReference type="EMBL" id="JBHSAB010000010">
    <property type="protein sequence ID" value="MFC3908636.1"/>
    <property type="molecule type" value="Genomic_DNA"/>
</dbReference>
<organism evidence="3 4">
    <name type="scientific">Legionella dresdenensis</name>
    <dbReference type="NCBI Taxonomy" id="450200"/>
    <lineage>
        <taxon>Bacteria</taxon>
        <taxon>Pseudomonadati</taxon>
        <taxon>Pseudomonadota</taxon>
        <taxon>Gammaproteobacteria</taxon>
        <taxon>Legionellales</taxon>
        <taxon>Legionellaceae</taxon>
        <taxon>Legionella</taxon>
    </lineage>
</organism>
<protein>
    <recommendedName>
        <fullName evidence="5">Dot/Icm T4SS effector</fullName>
    </recommendedName>
</protein>
<evidence type="ECO:0000313" key="4">
    <source>
        <dbReference type="Proteomes" id="UP001595758"/>
    </source>
</evidence>
<proteinExistence type="predicted"/>
<keyword evidence="1" id="KW-0175">Coiled coil</keyword>
<dbReference type="RefSeq" id="WP_382342108.1">
    <property type="nucleotide sequence ID" value="NZ_JBHSAB010000010.1"/>
</dbReference>
<feature type="region of interest" description="Disordered" evidence="2">
    <location>
        <begin position="2475"/>
        <end position="2494"/>
    </location>
</feature>
<sequence length="2494" mass="282759">MAADIVDELLADLPLEKLNEKQIAELRKCRLGKITKLLFKFRETAALYANQEDKHSIGLRQTHLANFRRLLIELAARAAQTQETYRNLVIQNPELANLLMLTRIHMAEENSERKTALINELLDSKGHYDWNDSQFNRLAHDALHWLFEQPGVDRSRLIQRYIANHHTGNPLAIVQFIDRLYKDHESDSKVLQQLISNDSPERTLAKSYLTGSAYLNKSVSGLLLASFNNQQLLEFLAFMTTIYQQPEHAKIQLADSYFSRLKETMLQPGQPSFFTELSAKLLNYPDLITRICSQLAIHKHTQALWLSELMKAGCSINLLIPHYYQLLKQSKPDEIIAIATPLSDSFISELCCYMQRLQAPASQYALILTHRLQNADSLIFLILNNYTLHQLLLINLTIIPDQKLLELLHLLLQKSSENPLYRPIFDALLLHFCSRLKSKAANDAIHQWIEHDHSSELIQALLLRPGCFAELCEPVRNWYITNEIYFIRVLNMTKISDYAQIVHNLIYHFRSDPQKLATLLKNIESAAAKLQVNGKQNYQALQNSLMSLLAQSSDQPTWQSFIKLLGQPDYFDNLLATVACQVRDKDPAQSALYLTQIKAQALISTPEAVYVGILPYSLQVETESNWLKISECLNLQDASKTTSFIKAVIAARNNYQNEMIKPRLGQLIASLNHFSSTLPELTVSDLSALASVLDDKTLVARFASWLPLLMAHQHPDVNALNELLHTLPQKADFLEQLCALPCLKDYLPELYRLNCRDNQQFDLGQAILNSLADDQAKQDFINRTIPLLFTTRLPIRSFIGLISVLLPLPLTTAHDLPLIRQIMQMFLNIIAHETELAIACKGQFLSLILHHPDWLEGLFNEPLFGRLFLSCLEDPRENEILFQQLTHILLKGINFSFNTHLLAARDFQEMLKKLLILPPAMSYVQYLMLFDRLTPQNRAAVAEQLLKASSLQEIQHDALTSITKSLPITAIYQLYLQQPGQERYTDYLMRHPDFGKLPQSIRDELLAKITSSEQLYRILCGQPDIAAKLSFTQLLFNYLARAKIPPENWFGQIKLSVQALAMLANYAAGHAQEGLKRALSHAPGYYQMLINYLKNPESPITLTKGNFLHKLAESGLLNPWQKGRIDLRFIESFEPAAQQGIIYNQLQFLIDAQHLPVFFKPLTDYQNNPSQILASSSWIVCLPLISQVLLGVHHEFTSAGGNAVSDIINKTALYREIVDYLRASDFRSALAKRLHELGELAQKYLESVNIPEHSELIASACQSYQREHNLIRQFAGAGTRQLLSLNPTTVGRAELARALNMTHNSHTAAEAILAERAKQLLQFALTSQDLLKHHLLQSQLINFCFFSLASKYLNDELLTQLVSALPARALFQEITAARKKLAAYTAFTRTYSQAGSSKDLASFITIFKQNTPDADILPILEWAGLKQLAKLLRLVIECKAKGHNDITKFLLPEETSGQYDVEWFESEMQELENRRQILESQFNSLRRQAFCYHNNSQDSGRLEELQQQSSGLSTSDLAHCLNSYLPALASVNPLGDQLLSCLNRLIPARKIPLSETMATAVITAALRDPEPYKELLYYFAGSAWNTFCQPLLASASETNRYTLKQSLLIQHIQFYIEPVAELREWKKSSAMLSTTGRALFCADASLLAANNQLETKELLAGVRDLTKSHALHYLKKLDSHVLLDQPQVYYHSLAQSALLSGNPGTFAEGAALWLQQTGDIHPEQELWMGKLIDQTAKHNQLPALYSKLQNAAIPKEKSKWLLGKVAAHQDIDSEAKIMCGSWEWLIEQFKLPETNKTDLLTKALKFEKYQSAIISNPEQLIKLLASNMITANDVIALSCITDPTIRGCFAAHLLCRNDYIDNLGKNSFIRDIASGQNALRPRLTPLIRALPPQLVNDAMLNQLNPEAAASLFCSVRHFSLFNKARLEILFNRLGSEKEKVVNYWLANFATMPNAHLGLAVIADKYPVLLKNLLAQNPNHPIYQSLLEHNPHFFLNLTTVQESHLVYAIKRFLHGQTNLADCICEFIRIVKKKDMKLDTQTIFLLSRLSEHSQFAPVHTTIGELTGDYVSSCAAQGDFSLFYDDGQLNLTCINKPIILPKGNQVINTFKAVIKTVTFNHLCQDNSPISAVSKDYDQISTFNYFLLFYSGNEQKLKKFIGEYFSLLQANGQAQPYFQMLAQLTGYTQVPELQRRVIFDCFTDHNHLLNGILTATLLAYNGKTLLQRLAKQLSYSDFINLALEAGKSLKPNSEELKLVKAAIAEAKFELSLSQQKGWFLSWSLWWQRLGFYGWQGFFTPKAPQIVQPFEKHKAAPHEKRQPAAVPPTFEPAQTETLAELMENCSNPTALSHWQNLHRELIRFELSRDKSNEQKTRELVNSFYETYKFHLSFEVSRWLEQNKDPIISNRHALIALYSRNGNDEQLRHLLASNSSDPVARHFEDGGEFEKITLPEERKPAQPGLLKSAVDYVGSFFQTNSSVPQSSVSTTLVSDGQLHT</sequence>
<accession>A0ABV8CEP1</accession>
<evidence type="ECO:0008006" key="5">
    <source>
        <dbReference type="Google" id="ProtNLM"/>
    </source>
</evidence>
<dbReference type="Proteomes" id="UP001595758">
    <property type="component" value="Unassembled WGS sequence"/>
</dbReference>
<evidence type="ECO:0000313" key="3">
    <source>
        <dbReference type="EMBL" id="MFC3908636.1"/>
    </source>
</evidence>